<evidence type="ECO:0000256" key="4">
    <source>
        <dbReference type="PROSITE-ProRule" id="PRU00322"/>
    </source>
</evidence>
<dbReference type="SMART" id="SM00547">
    <property type="entry name" value="ZnF_RBZ"/>
    <property type="match status" value="5"/>
</dbReference>
<keyword evidence="1" id="KW-0479">Metal-binding</keyword>
<dbReference type="Proteomes" id="UP001165121">
    <property type="component" value="Unassembled WGS sequence"/>
</dbReference>
<evidence type="ECO:0000256" key="5">
    <source>
        <dbReference type="SAM" id="MobiDB-lite"/>
    </source>
</evidence>
<feature type="domain" description="RanBP2-type" evidence="6">
    <location>
        <begin position="8"/>
        <end position="38"/>
    </location>
</feature>
<feature type="region of interest" description="Disordered" evidence="5">
    <location>
        <begin position="38"/>
        <end position="63"/>
    </location>
</feature>
<feature type="domain" description="RanBP2-type" evidence="6">
    <location>
        <begin position="326"/>
        <end position="356"/>
    </location>
</feature>
<evidence type="ECO:0000256" key="3">
    <source>
        <dbReference type="ARBA" id="ARBA00022833"/>
    </source>
</evidence>
<dbReference type="InterPro" id="IPR036443">
    <property type="entry name" value="Znf_RanBP2_sf"/>
</dbReference>
<feature type="compositionally biased region" description="Basic and acidic residues" evidence="5">
    <location>
        <begin position="108"/>
        <end position="125"/>
    </location>
</feature>
<accession>A0A9W6XXE6</accession>
<organism evidence="7 8">
    <name type="scientific">Phytophthora fragariaefolia</name>
    <dbReference type="NCBI Taxonomy" id="1490495"/>
    <lineage>
        <taxon>Eukaryota</taxon>
        <taxon>Sar</taxon>
        <taxon>Stramenopiles</taxon>
        <taxon>Oomycota</taxon>
        <taxon>Peronosporomycetes</taxon>
        <taxon>Peronosporales</taxon>
        <taxon>Peronosporaceae</taxon>
        <taxon>Phytophthora</taxon>
    </lineage>
</organism>
<dbReference type="AlphaFoldDB" id="A0A9W6XXE6"/>
<dbReference type="GO" id="GO:0008237">
    <property type="term" value="F:metallopeptidase activity"/>
    <property type="evidence" value="ECO:0007669"/>
    <property type="project" value="TreeGrafter"/>
</dbReference>
<evidence type="ECO:0000313" key="8">
    <source>
        <dbReference type="Proteomes" id="UP001165121"/>
    </source>
</evidence>
<dbReference type="SUPFAM" id="SSF90209">
    <property type="entry name" value="Ran binding protein zinc finger-like"/>
    <property type="match status" value="3"/>
</dbReference>
<dbReference type="GO" id="GO:0008270">
    <property type="term" value="F:zinc ion binding"/>
    <property type="evidence" value="ECO:0007669"/>
    <property type="project" value="UniProtKB-KW"/>
</dbReference>
<evidence type="ECO:0000256" key="1">
    <source>
        <dbReference type="ARBA" id="ARBA00022723"/>
    </source>
</evidence>
<evidence type="ECO:0000256" key="2">
    <source>
        <dbReference type="ARBA" id="ARBA00022771"/>
    </source>
</evidence>
<protein>
    <submittedName>
        <fullName evidence="7">Unnamed protein product</fullName>
    </submittedName>
</protein>
<keyword evidence="8" id="KW-1185">Reference proteome</keyword>
<dbReference type="PROSITE" id="PS50199">
    <property type="entry name" value="ZF_RANBP2_2"/>
    <property type="match status" value="3"/>
</dbReference>
<dbReference type="PROSITE" id="PS01358">
    <property type="entry name" value="ZF_RANBP2_1"/>
    <property type="match status" value="3"/>
</dbReference>
<feature type="region of interest" description="Disordered" evidence="5">
    <location>
        <begin position="103"/>
        <end position="178"/>
    </location>
</feature>
<evidence type="ECO:0000259" key="6">
    <source>
        <dbReference type="PROSITE" id="PS50199"/>
    </source>
</evidence>
<keyword evidence="3" id="KW-0862">Zinc</keyword>
<feature type="region of interest" description="Disordered" evidence="5">
    <location>
        <begin position="259"/>
        <end position="282"/>
    </location>
</feature>
<dbReference type="EMBL" id="BSXT01002507">
    <property type="protein sequence ID" value="GMF49257.1"/>
    <property type="molecule type" value="Genomic_DNA"/>
</dbReference>
<dbReference type="InterPro" id="IPR001876">
    <property type="entry name" value="Znf_RanBP2"/>
</dbReference>
<dbReference type="GO" id="GO:0005634">
    <property type="term" value="C:nucleus"/>
    <property type="evidence" value="ECO:0007669"/>
    <property type="project" value="TreeGrafter"/>
</dbReference>
<name>A0A9W6XXE6_9STRA</name>
<keyword evidence="2 4" id="KW-0863">Zinc-finger</keyword>
<dbReference type="OrthoDB" id="6270329at2759"/>
<evidence type="ECO:0000313" key="7">
    <source>
        <dbReference type="EMBL" id="GMF49257.1"/>
    </source>
</evidence>
<reference evidence="7" key="1">
    <citation type="submission" date="2023-04" db="EMBL/GenBank/DDBJ databases">
        <title>Phytophthora fragariaefolia NBRC 109709.</title>
        <authorList>
            <person name="Ichikawa N."/>
            <person name="Sato H."/>
            <person name="Tonouchi N."/>
        </authorList>
    </citation>
    <scope>NUCLEOTIDE SEQUENCE</scope>
    <source>
        <strain evidence="7">NBRC 109709</strain>
    </source>
</reference>
<feature type="domain" description="RanBP2-type" evidence="6">
    <location>
        <begin position="365"/>
        <end position="394"/>
    </location>
</feature>
<gene>
    <name evidence="7" type="ORF">Pfra01_001939400</name>
</gene>
<comment type="caution">
    <text evidence="7">The sequence shown here is derived from an EMBL/GenBank/DDBJ whole genome shotgun (WGS) entry which is preliminary data.</text>
</comment>
<proteinExistence type="predicted"/>
<dbReference type="GO" id="GO:0006281">
    <property type="term" value="P:DNA repair"/>
    <property type="evidence" value="ECO:0007669"/>
    <property type="project" value="TreeGrafter"/>
</dbReference>
<feature type="compositionally biased region" description="Acidic residues" evidence="5">
    <location>
        <begin position="167"/>
        <end position="178"/>
    </location>
</feature>
<sequence>MARTRQQDAGEDWSCPLCTLLNSALDDRCQACDNARPPAHLLKKSQPPDPPVAGATASEAQRAYRPVSGVFFSRSVGPESDSSAASAWRQEMRLVVNRRRGNWSQKGATEREIERESDGRDRGTVERPVGSTATEGGDEQEISGADGGGDSWNAVEPMATAEKEVEKQEEEEEEETDMEPCFNLLGSGASVFAAPVVEEAVEERGLADERKSCEGGEVIVDDDDVQLVPAPQKYPGFMPASKVVIEELPIEEKLASAGLDLSESDDEEEMHKPRGGRKHDEKDDSWEDKWVCQICTNLNVQSAMECESCMVSRYRNAPSTPEMTTASDLKWACHICTNLNVPEATECDACYTNRRTTSQALNLVSDNMWRCHACSTRNAPGTARCEVCDRSRDEKSQEHAGNEVECPVCTNLNPPGSKECTICETLLQQGKASLLSVPVLFAGG</sequence>
<dbReference type="PANTHER" id="PTHR46622:SF1">
    <property type="entry name" value="DNA-DEPENDENT METALLOPROTEASE WSS1"/>
    <property type="match status" value="1"/>
</dbReference>
<dbReference type="InterPro" id="IPR053000">
    <property type="entry name" value="WSS1-like_metalloprotease"/>
</dbReference>
<dbReference type="Gene3D" id="2.30.30.380">
    <property type="entry name" value="Zn-finger domain of Sec23/24"/>
    <property type="match status" value="1"/>
</dbReference>
<dbReference type="Pfam" id="PF00641">
    <property type="entry name" value="Zn_ribbon_RanBP"/>
    <property type="match status" value="2"/>
</dbReference>
<dbReference type="PANTHER" id="PTHR46622">
    <property type="entry name" value="DNA-DEPENDENT METALLOPROTEASE WSS1"/>
    <property type="match status" value="1"/>
</dbReference>